<accession>H2XMV4</accession>
<feature type="compositionally biased region" description="Basic and acidic residues" evidence="1">
    <location>
        <begin position="81"/>
        <end position="94"/>
    </location>
</feature>
<dbReference type="Ensembl" id="ENSCINT00000036179.1">
    <property type="protein sequence ID" value="ENSCINP00000030987.1"/>
    <property type="gene ID" value="ENSCING00000021492.1"/>
</dbReference>
<evidence type="ECO:0000256" key="1">
    <source>
        <dbReference type="SAM" id="MobiDB-lite"/>
    </source>
</evidence>
<proteinExistence type="predicted"/>
<feature type="region of interest" description="Disordered" evidence="1">
    <location>
        <begin position="69"/>
        <end position="94"/>
    </location>
</feature>
<evidence type="ECO:0000313" key="3">
    <source>
        <dbReference type="Proteomes" id="UP000008144"/>
    </source>
</evidence>
<dbReference type="HOGENOM" id="CLU_2385501_0_0_1"/>
<organism evidence="2 3">
    <name type="scientific">Ciona intestinalis</name>
    <name type="common">Transparent sea squirt</name>
    <name type="synonym">Ascidia intestinalis</name>
    <dbReference type="NCBI Taxonomy" id="7719"/>
    <lineage>
        <taxon>Eukaryota</taxon>
        <taxon>Metazoa</taxon>
        <taxon>Chordata</taxon>
        <taxon>Tunicata</taxon>
        <taxon>Ascidiacea</taxon>
        <taxon>Phlebobranchia</taxon>
        <taxon>Cionidae</taxon>
        <taxon>Ciona</taxon>
    </lineage>
</organism>
<reference evidence="2" key="3">
    <citation type="submission" date="2025-09" db="UniProtKB">
        <authorList>
            <consortium name="Ensembl"/>
        </authorList>
    </citation>
    <scope>IDENTIFICATION</scope>
</reference>
<reference evidence="3" key="1">
    <citation type="journal article" date="2002" name="Science">
        <title>The draft genome of Ciona intestinalis: insights into chordate and vertebrate origins.</title>
        <authorList>
            <person name="Dehal P."/>
            <person name="Satou Y."/>
            <person name="Campbell R.K."/>
            <person name="Chapman J."/>
            <person name="Degnan B."/>
            <person name="De Tomaso A."/>
            <person name="Davidson B."/>
            <person name="Di Gregorio A."/>
            <person name="Gelpke M."/>
            <person name="Goodstein D.M."/>
            <person name="Harafuji N."/>
            <person name="Hastings K.E."/>
            <person name="Ho I."/>
            <person name="Hotta K."/>
            <person name="Huang W."/>
            <person name="Kawashima T."/>
            <person name="Lemaire P."/>
            <person name="Martinez D."/>
            <person name="Meinertzhagen I.A."/>
            <person name="Necula S."/>
            <person name="Nonaka M."/>
            <person name="Putnam N."/>
            <person name="Rash S."/>
            <person name="Saiga H."/>
            <person name="Satake M."/>
            <person name="Terry A."/>
            <person name="Yamada L."/>
            <person name="Wang H.G."/>
            <person name="Awazu S."/>
            <person name="Azumi K."/>
            <person name="Boore J."/>
            <person name="Branno M."/>
            <person name="Chin-Bow S."/>
            <person name="DeSantis R."/>
            <person name="Doyle S."/>
            <person name="Francino P."/>
            <person name="Keys D.N."/>
            <person name="Haga S."/>
            <person name="Hayashi H."/>
            <person name="Hino K."/>
            <person name="Imai K.S."/>
            <person name="Inaba K."/>
            <person name="Kano S."/>
            <person name="Kobayashi K."/>
            <person name="Kobayashi M."/>
            <person name="Lee B.I."/>
            <person name="Makabe K.W."/>
            <person name="Manohar C."/>
            <person name="Matassi G."/>
            <person name="Medina M."/>
            <person name="Mochizuki Y."/>
            <person name="Mount S."/>
            <person name="Morishita T."/>
            <person name="Miura S."/>
            <person name="Nakayama A."/>
            <person name="Nishizaka S."/>
            <person name="Nomoto H."/>
            <person name="Ohta F."/>
            <person name="Oishi K."/>
            <person name="Rigoutsos I."/>
            <person name="Sano M."/>
            <person name="Sasaki A."/>
            <person name="Sasakura Y."/>
            <person name="Shoguchi E."/>
            <person name="Shin-i T."/>
            <person name="Spagnuolo A."/>
            <person name="Stainier D."/>
            <person name="Suzuki M.M."/>
            <person name="Tassy O."/>
            <person name="Takatori N."/>
            <person name="Tokuoka M."/>
            <person name="Yagi K."/>
            <person name="Yoshizaki F."/>
            <person name="Wada S."/>
            <person name="Zhang C."/>
            <person name="Hyatt P.D."/>
            <person name="Larimer F."/>
            <person name="Detter C."/>
            <person name="Doggett N."/>
            <person name="Glavina T."/>
            <person name="Hawkins T."/>
            <person name="Richardson P."/>
            <person name="Lucas S."/>
            <person name="Kohara Y."/>
            <person name="Levine M."/>
            <person name="Satoh N."/>
            <person name="Rokhsar D.S."/>
        </authorList>
    </citation>
    <scope>NUCLEOTIDE SEQUENCE [LARGE SCALE GENOMIC DNA]</scope>
</reference>
<evidence type="ECO:0000313" key="2">
    <source>
        <dbReference type="Ensembl" id="ENSCINP00000030987.1"/>
    </source>
</evidence>
<reference evidence="2" key="2">
    <citation type="submission" date="2025-08" db="UniProtKB">
        <authorList>
            <consortium name="Ensembl"/>
        </authorList>
    </citation>
    <scope>IDENTIFICATION</scope>
</reference>
<name>H2XMV4_CIOIN</name>
<dbReference type="Proteomes" id="UP000008144">
    <property type="component" value="Unassembled WGS sequence"/>
</dbReference>
<protein>
    <submittedName>
        <fullName evidence="2">Uncharacterized protein</fullName>
    </submittedName>
</protein>
<keyword evidence="3" id="KW-1185">Reference proteome</keyword>
<dbReference type="GeneTree" id="ENSGT00940000169530"/>
<dbReference type="InParanoid" id="H2XMV4"/>
<dbReference type="AlphaFoldDB" id="H2XMV4"/>
<feature type="compositionally biased region" description="Polar residues" evidence="1">
    <location>
        <begin position="69"/>
        <end position="78"/>
    </location>
</feature>
<sequence length="94" mass="10450">MPPVAPEGGHSICLLQNFYAGQFGSIFGNLRQLGRRSQNPDIFQASFGIQHITQRKIIKHIKGGNTTFGNKNAWTSVSDEPLPKKNSEIRLKKS</sequence>